<keyword evidence="1" id="KW-0472">Membrane</keyword>
<protein>
    <submittedName>
        <fullName evidence="2">Uncharacterized protein</fullName>
    </submittedName>
</protein>
<sequence>MQILPAGFEPAVTRRRTTLFHTTVGWIYIALSVLFSCLYIIQLDPATVNDMWWSNYTSTQHQALLVDIFNTILSTQPAGTFNLLSPRATIAKQYRSYSTTTGIYPTYPRRLVMTELTSITYAIKNLRVLSPQESVWIGTQYCWVDLARQFEVALTERRQARCNRLYQTNGAMYMEAILRNIVWDDFMSYYGQSDGPFSVAILRWLEQIPDGQHWIASTSSARQTTTIDNEVAYWHANAITDFTLQWQNDYITGISEVFAIENALGMRQEVILNNIPTVECTWTSFILYFALLNDLKVHQVANRSLIRSANNSVMQDPVFDVEFEVVGISDENQGILPTILLLRTSIGPFLCIDSWLVAVPTLALELYRRFHDHFQTSLETNAALHQMVQGIPALTLSPTPPSWNDPNLLFIGGNPMCLLGSPQPFVQQTFGFYDICERQMPLTVDFTAPSALFAWTAMRGDVDADVVCELMAEPPDVCHHVMGNVLAASHHLGAMYNSSAPVEPVVDEIRRANPGIMQFSMDVDGGNWTMLFQPLVDNSSFAFVGWNYVYDWIEGKREVVRFEGDAGTMALVSMPETLVLFSSSTTYATDATRTIFYMVVYTTFLIVVLGLWTILKSVPTAKSASKFSNFMWFNQVVGSVWIGRPLLALRGCTAVLLLSSTQLELWSAFADRSRFVMVPRSWFTVVVIAGEATWMSYVATDILTIATRRFTRVFAPLSYATSWLALAALEYYAPVQPVAILDRSCTAQDLDQTLKCLSGVIHVGSLTRVWMIMVIQVVCMCGASVAGRIYQSYRGRPEVRVGFERHMMGVADNFYSLDNSRTSKECFSSHDAASWLMVGLVQLPFSKNIFLDVKLWLLNKRMPTGTIRVLTSLPTIKLSHDDQPWYANCVPAFLRRHERRIFGALGVVNAICSILGSISYLQVSAVNLANDLLWATFNMTGAHAFTANWLNEQLVLGLQYSQSMASNGAVFLESVLRNVDFAAFQRCWGAAFDVAIANELRQSTDGRNWLSMVSSTGKPSVAVERDYWQAHGVRHFTTQWQNFKTIGLVNEYSVSNVYGIAYPLSLETSFSAFRLDRESTLKFYWALANDFAAVAPFNASDVAGASLVRSSATFAYANTSIESQLSLRGTLATPLPASFGIVQSLLGPFGSVDMYHVPCPRELKHVVRHIVSALRQSFTRNIRAQQRYFDILDGMFLLQPAPKSWLDLNFYSVGGSILCPEGGAKSIDSGIQALTSLTKQCYFLPIAASLPFVRKVSVAATVLSEMLTATNDTIDATCGVVQLDPACVQLVSTSISFVNTYMIPHLGSDVANMTATARAMILDLNIELYQYGTLDVDTEVQLHRAPLLAPSPDEFAFFSWIFLVDWALGLREVVTFAGDVANITLITENELPQKQQVNRAQFPVNFAVYLRSAVWYITSTFLFIAVLLLVYVVLCRGHVEVLNLYKLQRVGAIVWVGRPFLFLRSVTALGLLSTATLELRYSGFVTYFESMQLSLVKTFLAANEITWLAAVVNDVALVLTHEYTSYYSTVNSFLVWAIMASISVAFPMTHSMVIDKQCRLAQVDFQVVCTSGNLAIGQPMRFAVLVAIVLISNVLCYTVTRQLFEKPVKTQLKSVFLYAGAKYMFSTDDWIYDDMYYMDRIFGARSKSICPG</sequence>
<feature type="transmembrane region" description="Helical" evidence="1">
    <location>
        <begin position="901"/>
        <end position="921"/>
    </location>
</feature>
<organism evidence="2">
    <name type="scientific">Aphanomyces invadans</name>
    <dbReference type="NCBI Taxonomy" id="157072"/>
    <lineage>
        <taxon>Eukaryota</taxon>
        <taxon>Sar</taxon>
        <taxon>Stramenopiles</taxon>
        <taxon>Oomycota</taxon>
        <taxon>Saprolegniomycetes</taxon>
        <taxon>Saprolegniales</taxon>
        <taxon>Verrucalvaceae</taxon>
        <taxon>Aphanomyces</taxon>
    </lineage>
</organism>
<keyword evidence="1" id="KW-0812">Transmembrane</keyword>
<accession>A0A024TX75</accession>
<evidence type="ECO:0000256" key="1">
    <source>
        <dbReference type="SAM" id="Phobius"/>
    </source>
</evidence>
<evidence type="ECO:0000313" key="2">
    <source>
        <dbReference type="EMBL" id="ETV98628.1"/>
    </source>
</evidence>
<dbReference type="eggNOG" id="ENOG502SD6V">
    <property type="taxonomic scope" value="Eukaryota"/>
</dbReference>
<dbReference type="RefSeq" id="XP_008872825.1">
    <property type="nucleotide sequence ID" value="XM_008874603.1"/>
</dbReference>
<feature type="transmembrane region" description="Helical" evidence="1">
    <location>
        <begin position="681"/>
        <end position="706"/>
    </location>
</feature>
<gene>
    <name evidence="2" type="ORF">H310_08744</name>
</gene>
<reference evidence="2" key="1">
    <citation type="submission" date="2013-12" db="EMBL/GenBank/DDBJ databases">
        <title>The Genome Sequence of Aphanomyces invadans NJM9701.</title>
        <authorList>
            <consortium name="The Broad Institute Genomics Platform"/>
            <person name="Russ C."/>
            <person name="Tyler B."/>
            <person name="van West P."/>
            <person name="Dieguez-Uribeondo J."/>
            <person name="Young S.K."/>
            <person name="Zeng Q."/>
            <person name="Gargeya S."/>
            <person name="Fitzgerald M."/>
            <person name="Abouelleil A."/>
            <person name="Alvarado L."/>
            <person name="Chapman S.B."/>
            <person name="Gainer-Dewar J."/>
            <person name="Goldberg J."/>
            <person name="Griggs A."/>
            <person name="Gujja S."/>
            <person name="Hansen M."/>
            <person name="Howarth C."/>
            <person name="Imamovic A."/>
            <person name="Ireland A."/>
            <person name="Larimer J."/>
            <person name="McCowan C."/>
            <person name="Murphy C."/>
            <person name="Pearson M."/>
            <person name="Poon T.W."/>
            <person name="Priest M."/>
            <person name="Roberts A."/>
            <person name="Saif S."/>
            <person name="Shea T."/>
            <person name="Sykes S."/>
            <person name="Wortman J."/>
            <person name="Nusbaum C."/>
            <person name="Birren B."/>
        </authorList>
    </citation>
    <scope>NUCLEOTIDE SEQUENCE [LARGE SCALE GENOMIC DNA]</scope>
    <source>
        <strain evidence="2">NJM9701</strain>
    </source>
</reference>
<feature type="transmembrane region" description="Helical" evidence="1">
    <location>
        <begin position="20"/>
        <end position="41"/>
    </location>
</feature>
<feature type="transmembrane region" description="Helical" evidence="1">
    <location>
        <begin position="1582"/>
        <end position="1600"/>
    </location>
</feature>
<name>A0A024TX75_9STRA</name>
<feature type="transmembrane region" description="Helical" evidence="1">
    <location>
        <begin position="595"/>
        <end position="615"/>
    </location>
</feature>
<dbReference type="EMBL" id="KI913969">
    <property type="protein sequence ID" value="ETV98628.1"/>
    <property type="molecule type" value="Genomic_DNA"/>
</dbReference>
<feature type="transmembrane region" description="Helical" evidence="1">
    <location>
        <begin position="769"/>
        <end position="790"/>
    </location>
</feature>
<dbReference type="VEuPathDB" id="FungiDB:H310_08744"/>
<dbReference type="GeneID" id="20085794"/>
<feature type="transmembrane region" description="Helical" evidence="1">
    <location>
        <begin position="1495"/>
        <end position="1519"/>
    </location>
</feature>
<feature type="transmembrane region" description="Helical" evidence="1">
    <location>
        <begin position="1413"/>
        <end position="1434"/>
    </location>
</feature>
<dbReference type="OrthoDB" id="73567at2759"/>
<feature type="transmembrane region" description="Helical" evidence="1">
    <location>
        <begin position="1526"/>
        <end position="1546"/>
    </location>
</feature>
<feature type="transmembrane region" description="Helical" evidence="1">
    <location>
        <begin position="1455"/>
        <end position="1475"/>
    </location>
</feature>
<keyword evidence="1" id="KW-1133">Transmembrane helix</keyword>
<feature type="transmembrane region" description="Helical" evidence="1">
    <location>
        <begin position="713"/>
        <end position="733"/>
    </location>
</feature>
<feature type="transmembrane region" description="Helical" evidence="1">
    <location>
        <begin position="636"/>
        <end position="661"/>
    </location>
</feature>
<proteinExistence type="predicted"/>